<accession>A0A381TGV7</accession>
<dbReference type="PROSITE" id="PS51257">
    <property type="entry name" value="PROKAR_LIPOPROTEIN"/>
    <property type="match status" value="1"/>
</dbReference>
<feature type="domain" description="Metallo-beta-lactamase" evidence="1">
    <location>
        <begin position="59"/>
        <end position="272"/>
    </location>
</feature>
<dbReference type="InterPro" id="IPR044097">
    <property type="entry name" value="Bds1/SdsA1_MBL-fold"/>
</dbReference>
<dbReference type="GO" id="GO:0018909">
    <property type="term" value="P:dodecyl sulfate metabolic process"/>
    <property type="evidence" value="ECO:0007669"/>
    <property type="project" value="InterPro"/>
</dbReference>
<dbReference type="InterPro" id="IPR036866">
    <property type="entry name" value="RibonucZ/Hydroxyglut_hydro"/>
</dbReference>
<dbReference type="AlphaFoldDB" id="A0A381TGV7"/>
<dbReference type="EMBL" id="UINC01004577">
    <property type="protein sequence ID" value="SVA15352.1"/>
    <property type="molecule type" value="Genomic_DNA"/>
</dbReference>
<dbReference type="SUPFAM" id="SSF56281">
    <property type="entry name" value="Metallo-hydrolase/oxidoreductase"/>
    <property type="match status" value="1"/>
</dbReference>
<dbReference type="Gene3D" id="3.60.15.30">
    <property type="entry name" value="Metallo-beta-lactamase domain"/>
    <property type="match status" value="1"/>
</dbReference>
<dbReference type="CDD" id="cd07710">
    <property type="entry name" value="arylsulfatase_Sdsa1-like_MBL-fold"/>
    <property type="match status" value="1"/>
</dbReference>
<evidence type="ECO:0000313" key="2">
    <source>
        <dbReference type="EMBL" id="SVA15352.1"/>
    </source>
</evidence>
<dbReference type="PANTHER" id="PTHR43223:SF1">
    <property type="entry name" value="ALKYL_ARYL-SULFATASE BDS1"/>
    <property type="match status" value="1"/>
</dbReference>
<dbReference type="InterPro" id="IPR052195">
    <property type="entry name" value="Bact_Alkyl/Aryl-Sulfatase"/>
</dbReference>
<dbReference type="SMART" id="SM00849">
    <property type="entry name" value="Lactamase_B"/>
    <property type="match status" value="1"/>
</dbReference>
<dbReference type="Pfam" id="PF00753">
    <property type="entry name" value="Lactamase_B"/>
    <property type="match status" value="1"/>
</dbReference>
<protein>
    <recommendedName>
        <fullName evidence="1">Metallo-beta-lactamase domain-containing protein</fullName>
    </recommendedName>
</protein>
<sequence length="306" mass="34724">MKQGSLIFILFFLFGCDSTQDVQSIPPLAPSDLIEHSLEFEKQVISVSEKIHVAIGYSLANSIMVEAEGGKIIIDTTGTIETGREVRSLFDRLNPYPIKAVIYTHNHGDHVFGARAFVDNSEIEVIAHETTEEYINRILGILRPIINKRSSRMFGSFFPEESIENNGIGPFLEIGKEGRQTSLVYPTKKFDESLELSISGLDIQLFHAPGETNDQIFVWIPKYKALFPGDNFYRAFPNLYTIRGTPYRDLAGWVKSIDMMRYLEPDLLIPSHSKPIKGAEEISKHLTDYRDAIQFVHDQTVRLINK</sequence>
<evidence type="ECO:0000259" key="1">
    <source>
        <dbReference type="SMART" id="SM00849"/>
    </source>
</evidence>
<name>A0A381TGV7_9ZZZZ</name>
<dbReference type="PANTHER" id="PTHR43223">
    <property type="entry name" value="ALKYL/ARYL-SULFATASE"/>
    <property type="match status" value="1"/>
</dbReference>
<feature type="non-terminal residue" evidence="2">
    <location>
        <position position="306"/>
    </location>
</feature>
<dbReference type="InterPro" id="IPR001279">
    <property type="entry name" value="Metallo-B-lactamas"/>
</dbReference>
<proteinExistence type="predicted"/>
<organism evidence="2">
    <name type="scientific">marine metagenome</name>
    <dbReference type="NCBI Taxonomy" id="408172"/>
    <lineage>
        <taxon>unclassified sequences</taxon>
        <taxon>metagenomes</taxon>
        <taxon>ecological metagenomes</taxon>
    </lineage>
</organism>
<dbReference type="GO" id="GO:0018741">
    <property type="term" value="F:linear primary-alkylsulfatase activity"/>
    <property type="evidence" value="ECO:0007669"/>
    <property type="project" value="InterPro"/>
</dbReference>
<reference evidence="2" key="1">
    <citation type="submission" date="2018-05" db="EMBL/GenBank/DDBJ databases">
        <authorList>
            <person name="Lanie J.A."/>
            <person name="Ng W.-L."/>
            <person name="Kazmierczak K.M."/>
            <person name="Andrzejewski T.M."/>
            <person name="Davidsen T.M."/>
            <person name="Wayne K.J."/>
            <person name="Tettelin H."/>
            <person name="Glass J.I."/>
            <person name="Rusch D."/>
            <person name="Podicherti R."/>
            <person name="Tsui H.-C.T."/>
            <person name="Winkler M.E."/>
        </authorList>
    </citation>
    <scope>NUCLEOTIDE SEQUENCE</scope>
</reference>
<gene>
    <name evidence="2" type="ORF">METZ01_LOCUS68206</name>
</gene>